<dbReference type="AlphaFoldDB" id="A0ABC8RPY6"/>
<dbReference type="GO" id="GO:0008270">
    <property type="term" value="F:zinc ion binding"/>
    <property type="evidence" value="ECO:0007669"/>
    <property type="project" value="UniProtKB-KW"/>
</dbReference>
<dbReference type="InterPro" id="IPR004333">
    <property type="entry name" value="SBP_dom"/>
</dbReference>
<dbReference type="InterPro" id="IPR036893">
    <property type="entry name" value="SBP_sf"/>
</dbReference>
<evidence type="ECO:0000259" key="6">
    <source>
        <dbReference type="PROSITE" id="PS51141"/>
    </source>
</evidence>
<evidence type="ECO:0000256" key="2">
    <source>
        <dbReference type="ARBA" id="ARBA00022771"/>
    </source>
</evidence>
<evidence type="ECO:0000256" key="4">
    <source>
        <dbReference type="PROSITE-ProRule" id="PRU00470"/>
    </source>
</evidence>
<feature type="compositionally biased region" description="Low complexity" evidence="5">
    <location>
        <begin position="548"/>
        <end position="559"/>
    </location>
</feature>
<comment type="caution">
    <text evidence="7">The sequence shown here is derived from an EMBL/GenBank/DDBJ whole genome shotgun (WGS) entry which is preliminary data.</text>
</comment>
<sequence>MLDYEWGNPSTIMLSGEEPTGDSDQTRQTFDHYNQTFNETTLLNPNGFNTPQFHHHHFHQQQTQNHTHFNSLYDPPAYGGGASYPPPPPSMLSLEPAGPTGFMMVPKSEPASGVVDFNSRIGLNLGGRTYFSSSENHDFVNRLYRRSRMVEPGSVNSPRCQAEGCNADLTHSKHYHRRHKVCEFHSKAATVIAAGLTQRFCQQCSRATVEAMLDYEWGNPSTIMLSGEEPTGDSDQTRQTFDHYNQTFNETTLLNPNGFNTPQFHHHHFHQQQTQNHTHFNSLYDPPAYGGGASYPPPPPSMLSLEPAGPTGFMMVPKSEPASGVVDFNSRIGLNLGGRTYFSSSENHDFVNRLYRRSRMVEPGSVNSPRCQAEGCNADLTHSKHYHRRHKVCEFHSKAATVIAAGLTQRFCQQCSRFEFTITPSPCIHIFILNHIRSLFFFIISTSVEEEEDGDVEMTKMPFGCGKEQMIDWAVRVVIPRAFASINCFPIKFHLLSQFDNGKRSCRKRLADHNRRRRKSQQPNGQENSNKSQLDNARNSSSENLARSPPDSGTHSSSSVTIAISPPRISLESFRQRSYQAPATASSASTSSLFFSNG</sequence>
<keyword evidence="2 4" id="KW-0863">Zinc-finger</keyword>
<evidence type="ECO:0000313" key="7">
    <source>
        <dbReference type="EMBL" id="CAK9146231.1"/>
    </source>
</evidence>
<feature type="region of interest" description="Disordered" evidence="5">
    <location>
        <begin position="512"/>
        <end position="562"/>
    </location>
</feature>
<dbReference type="PANTHER" id="PTHR31251">
    <property type="entry name" value="SQUAMOSA PROMOTER-BINDING-LIKE PROTEIN 4"/>
    <property type="match status" value="1"/>
</dbReference>
<keyword evidence="8" id="KW-1185">Reference proteome</keyword>
<keyword evidence="3" id="KW-0862">Zinc</keyword>
<accession>A0ABC8RPY6</accession>
<feature type="compositionally biased region" description="Polar residues" evidence="5">
    <location>
        <begin position="521"/>
        <end position="545"/>
    </location>
</feature>
<evidence type="ECO:0000256" key="1">
    <source>
        <dbReference type="ARBA" id="ARBA00022723"/>
    </source>
</evidence>
<dbReference type="Gene3D" id="4.10.1100.10">
    <property type="entry name" value="Transcription factor, SBP-box domain"/>
    <property type="match status" value="2"/>
</dbReference>
<dbReference type="SUPFAM" id="SSF103612">
    <property type="entry name" value="SBT domain"/>
    <property type="match status" value="3"/>
</dbReference>
<name>A0ABC8RPY6_9AQUA</name>
<proteinExistence type="predicted"/>
<evidence type="ECO:0000256" key="3">
    <source>
        <dbReference type="ARBA" id="ARBA00022833"/>
    </source>
</evidence>
<feature type="region of interest" description="Disordered" evidence="5">
    <location>
        <begin position="1"/>
        <end position="25"/>
    </location>
</feature>
<keyword evidence="1" id="KW-0479">Metal-binding</keyword>
<reference evidence="7 8" key="1">
    <citation type="submission" date="2024-02" db="EMBL/GenBank/DDBJ databases">
        <authorList>
            <person name="Vignale AGUSTIN F."/>
            <person name="Sosa J E."/>
            <person name="Modenutti C."/>
        </authorList>
    </citation>
    <scope>NUCLEOTIDE SEQUENCE [LARGE SCALE GENOMIC DNA]</scope>
</reference>
<dbReference type="PROSITE" id="PS51141">
    <property type="entry name" value="ZF_SBP"/>
    <property type="match status" value="3"/>
</dbReference>
<evidence type="ECO:0000256" key="5">
    <source>
        <dbReference type="SAM" id="MobiDB-lite"/>
    </source>
</evidence>
<dbReference type="Proteomes" id="UP001642360">
    <property type="component" value="Unassembled WGS sequence"/>
</dbReference>
<feature type="domain" description="SBP-type" evidence="6">
    <location>
        <begin position="368"/>
        <end position="441"/>
    </location>
</feature>
<feature type="domain" description="SBP-type" evidence="6">
    <location>
        <begin position="492"/>
        <end position="520"/>
    </location>
</feature>
<feature type="domain" description="SBP-type" evidence="6">
    <location>
        <begin position="157"/>
        <end position="234"/>
    </location>
</feature>
<gene>
    <name evidence="7" type="ORF">ILEXP_LOCUS14064</name>
</gene>
<organism evidence="7 8">
    <name type="scientific">Ilex paraguariensis</name>
    <name type="common">yerba mate</name>
    <dbReference type="NCBI Taxonomy" id="185542"/>
    <lineage>
        <taxon>Eukaryota</taxon>
        <taxon>Viridiplantae</taxon>
        <taxon>Streptophyta</taxon>
        <taxon>Embryophyta</taxon>
        <taxon>Tracheophyta</taxon>
        <taxon>Spermatophyta</taxon>
        <taxon>Magnoliopsida</taxon>
        <taxon>eudicotyledons</taxon>
        <taxon>Gunneridae</taxon>
        <taxon>Pentapetalae</taxon>
        <taxon>asterids</taxon>
        <taxon>campanulids</taxon>
        <taxon>Aquifoliales</taxon>
        <taxon>Aquifoliaceae</taxon>
        <taxon>Ilex</taxon>
    </lineage>
</organism>
<dbReference type="Pfam" id="PF03110">
    <property type="entry name" value="SBP"/>
    <property type="match status" value="3"/>
</dbReference>
<dbReference type="InterPro" id="IPR044817">
    <property type="entry name" value="SBP-like"/>
</dbReference>
<evidence type="ECO:0000313" key="8">
    <source>
        <dbReference type="Proteomes" id="UP001642360"/>
    </source>
</evidence>
<dbReference type="PANTHER" id="PTHR31251:SF169">
    <property type="entry name" value="SQUAMOSA PROMOTER-BINDING-LIKE PROTEIN 8"/>
    <property type="match status" value="1"/>
</dbReference>
<protein>
    <recommendedName>
        <fullName evidence="6">SBP-type domain-containing protein</fullName>
    </recommendedName>
</protein>
<dbReference type="EMBL" id="CAUOFW020001547">
    <property type="protein sequence ID" value="CAK9146231.1"/>
    <property type="molecule type" value="Genomic_DNA"/>
</dbReference>